<evidence type="ECO:0000313" key="3">
    <source>
        <dbReference type="Proteomes" id="UP000017819"/>
    </source>
</evidence>
<dbReference type="PANTHER" id="PTHR32063:SF14">
    <property type="entry name" value="BLL4319 PROTEIN"/>
    <property type="match status" value="1"/>
</dbReference>
<dbReference type="InterPro" id="IPR027463">
    <property type="entry name" value="AcrB_DN_DC_subdom"/>
</dbReference>
<feature type="transmembrane region" description="Helical" evidence="1">
    <location>
        <begin position="367"/>
        <end position="387"/>
    </location>
</feature>
<feature type="transmembrane region" description="Helical" evidence="1">
    <location>
        <begin position="989"/>
        <end position="1016"/>
    </location>
</feature>
<dbReference type="Pfam" id="PF00873">
    <property type="entry name" value="ACR_tran"/>
    <property type="match status" value="1"/>
</dbReference>
<feature type="transmembrane region" description="Helical" evidence="1">
    <location>
        <begin position="530"/>
        <end position="553"/>
    </location>
</feature>
<protein>
    <submittedName>
        <fullName evidence="2">RND multidrug efflux transporter</fullName>
    </submittedName>
</protein>
<keyword evidence="1" id="KW-0812">Transmembrane</keyword>
<organism evidence="2 3">
    <name type="scientific">Lutibaculum baratangense AMV1</name>
    <dbReference type="NCBI Taxonomy" id="631454"/>
    <lineage>
        <taxon>Bacteria</taxon>
        <taxon>Pseudomonadati</taxon>
        <taxon>Pseudomonadota</taxon>
        <taxon>Alphaproteobacteria</taxon>
        <taxon>Hyphomicrobiales</taxon>
        <taxon>Tepidamorphaceae</taxon>
        <taxon>Lutibaculum</taxon>
    </lineage>
</organism>
<dbReference type="PRINTS" id="PR00702">
    <property type="entry name" value="ACRIFLAVINRP"/>
</dbReference>
<dbReference type="eggNOG" id="COG0841">
    <property type="taxonomic scope" value="Bacteria"/>
</dbReference>
<dbReference type="SUPFAM" id="SSF82714">
    <property type="entry name" value="Multidrug efflux transporter AcrB TolC docking domain, DN and DC subdomains"/>
    <property type="match status" value="2"/>
</dbReference>
<dbReference type="STRING" id="631454.N177_2422"/>
<feature type="transmembrane region" description="Helical" evidence="1">
    <location>
        <begin position="887"/>
        <end position="907"/>
    </location>
</feature>
<evidence type="ECO:0000313" key="2">
    <source>
        <dbReference type="EMBL" id="ESR24588.1"/>
    </source>
</evidence>
<dbReference type="PATRIC" id="fig|631454.5.peg.2391"/>
<dbReference type="Gene3D" id="3.30.70.1430">
    <property type="entry name" value="Multidrug efflux transporter AcrB pore domain"/>
    <property type="match status" value="2"/>
</dbReference>
<evidence type="ECO:0000256" key="1">
    <source>
        <dbReference type="SAM" id="Phobius"/>
    </source>
</evidence>
<dbReference type="GO" id="GO:0042910">
    <property type="term" value="F:xenobiotic transmembrane transporter activity"/>
    <property type="evidence" value="ECO:0007669"/>
    <property type="project" value="TreeGrafter"/>
</dbReference>
<keyword evidence="1" id="KW-1133">Transmembrane helix</keyword>
<accession>V4TEF8</accession>
<reference evidence="2 3" key="1">
    <citation type="journal article" date="2014" name="Genome Announc.">
        <title>Draft Genome Sequence of Lutibaculum baratangense Strain AMV1T, Isolated from a Mud Volcano in Andamans, India.</title>
        <authorList>
            <person name="Singh A."/>
            <person name="Sreenivas A."/>
            <person name="Sathyanarayana Reddy G."/>
            <person name="Pinnaka A.K."/>
            <person name="Shivaji S."/>
        </authorList>
    </citation>
    <scope>NUCLEOTIDE SEQUENCE [LARGE SCALE GENOMIC DNA]</scope>
    <source>
        <strain evidence="2 3">AMV1</strain>
    </source>
</reference>
<dbReference type="PANTHER" id="PTHR32063">
    <property type="match status" value="1"/>
</dbReference>
<feature type="transmembrane region" description="Helical" evidence="1">
    <location>
        <begin position="24"/>
        <end position="44"/>
    </location>
</feature>
<keyword evidence="3" id="KW-1185">Reference proteome</keyword>
<dbReference type="Gene3D" id="3.30.70.1320">
    <property type="entry name" value="Multidrug efflux transporter AcrB pore domain like"/>
    <property type="match status" value="1"/>
</dbReference>
<feature type="transmembrane region" description="Helical" evidence="1">
    <location>
        <begin position="470"/>
        <end position="496"/>
    </location>
</feature>
<proteinExistence type="predicted"/>
<dbReference type="Proteomes" id="UP000017819">
    <property type="component" value="Unassembled WGS sequence"/>
</dbReference>
<dbReference type="EMBL" id="AWXZ01000031">
    <property type="protein sequence ID" value="ESR24588.1"/>
    <property type="molecule type" value="Genomic_DNA"/>
</dbReference>
<feature type="transmembrane region" description="Helical" evidence="1">
    <location>
        <begin position="913"/>
        <end position="934"/>
    </location>
</feature>
<dbReference type="GO" id="GO:0005886">
    <property type="term" value="C:plasma membrane"/>
    <property type="evidence" value="ECO:0007669"/>
    <property type="project" value="TreeGrafter"/>
</dbReference>
<dbReference type="SUPFAM" id="SSF82693">
    <property type="entry name" value="Multidrug efflux transporter AcrB pore domain, PN1, PN2, PC1 and PC2 subdomains"/>
    <property type="match status" value="4"/>
</dbReference>
<comment type="caution">
    <text evidence="2">The sequence shown here is derived from an EMBL/GenBank/DDBJ whole genome shotgun (WGS) entry which is preliminary data.</text>
</comment>
<dbReference type="InterPro" id="IPR001036">
    <property type="entry name" value="Acrflvin-R"/>
</dbReference>
<dbReference type="Gene3D" id="3.30.2090.10">
    <property type="entry name" value="Multidrug efflux transporter AcrB TolC docking domain, DN and DC subdomains"/>
    <property type="match status" value="2"/>
</dbReference>
<feature type="transmembrane region" description="Helical" evidence="1">
    <location>
        <begin position="861"/>
        <end position="880"/>
    </location>
</feature>
<sequence>MAASTDGPPPGELGWVSVFIRRPVLSTVLSLLVIVAGLAALMAVEVRELPSVDRPVVTVRTTYTGATPEAIDTQVTAIIESAASQVPGVANISSTSSYGSSRVVLEFTDSVDLDVAASDVRNAVAAVERRLPDAAEDPVVVKADDDGEAIMRIAVSSETLSEGELSNLIDDIIADRLASVEGVAAVNSYGLRNRIVDVKLLPVNLAARGLTVEDVENALSRVTVTAPSGALRSESQELLVRAQAPVTTPEQVGALYLNEQTQIRDIALVDWALERPSGYTRLNGRSSAGLEIIRQAQSNTIAISEGVRQAVVQLRPSLPEGVSIVVTSDDAVFIKGALQEVVSSLILATLIVIAVIFLFLRSPRLTLIPAVTIPVSLLGTIAAIWLFGFSVNILTLLALVMATGMVVDDAIVVLENIERWRSKGVGRRAAALIGTREIVFAVLSTTATLAAVFIPISFLPGQAGKLFAEFGFVLAFSVTISSMVALTLCPMLAARLAPDHATAPRRGIVARSYDRVGGALAAVYARTLGWCLAAPLITVALALLFATATLGVFRSLPQELTPPEDRGVILMMLLTQQGSNLDYLSGKMAVVESGLQELVDKGEVTNVLSLVGRRSTNSGFIVATLADWSERERSQQEIQAELQSRFSKIPGLNFRAIYPNSLGIRGAGQGLRFAVAGPTYAGAADAADAISAQLAQSGTFTSARPSFDTTQPQLSVVIDREAATALGVSIDAVTKLVNVMIDDYDAADLFVDDEIIDVVLSAGARPINDPTDIANLFVRTGDGRFVNLSSLVKVEEVAIAPNLSREQKRRAVPITAALAEGVALGDAVAEMRQSAADVLPPEMSIILLGEASVLEQSSQSLSVVFGFALLIVLLVLAAQFESVVSAAVIMITVPFGIAAAVYAMWFTGGSLNYYSAIGLVLLVGIMAKNGILIVEFANQRRDEGVGVRDAITEAAVTRLRPVVMTALSTVLGGLPLVFAFGAGAEAREALGWIVIGGLGFATIFTLYLTPVAFLMLAPFSKPRATQERALVEELARARTLVSGDGRMPAE</sequence>
<dbReference type="SUPFAM" id="SSF82866">
    <property type="entry name" value="Multidrug efflux transporter AcrB transmembrane domain"/>
    <property type="match status" value="2"/>
</dbReference>
<dbReference type="Gene3D" id="1.20.1640.10">
    <property type="entry name" value="Multidrug efflux transporter AcrB transmembrane domain"/>
    <property type="match status" value="2"/>
</dbReference>
<name>V4TEF8_9HYPH</name>
<dbReference type="AlphaFoldDB" id="V4TEF8"/>
<feature type="transmembrane region" description="Helical" evidence="1">
    <location>
        <begin position="438"/>
        <end position="458"/>
    </location>
</feature>
<feature type="transmembrane region" description="Helical" evidence="1">
    <location>
        <begin position="341"/>
        <end position="360"/>
    </location>
</feature>
<dbReference type="Gene3D" id="3.30.70.1440">
    <property type="entry name" value="Multidrug efflux transporter AcrB pore domain"/>
    <property type="match status" value="1"/>
</dbReference>
<gene>
    <name evidence="2" type="ORF">N177_2422</name>
</gene>
<dbReference type="OrthoDB" id="8308837at2"/>
<dbReference type="RefSeq" id="WP_023432551.1">
    <property type="nucleotide sequence ID" value="NZ_AWXZ01000031.1"/>
</dbReference>
<feature type="transmembrane region" description="Helical" evidence="1">
    <location>
        <begin position="393"/>
        <end position="417"/>
    </location>
</feature>
<keyword evidence="1" id="KW-0472">Membrane</keyword>
<feature type="transmembrane region" description="Helical" evidence="1">
    <location>
        <begin position="962"/>
        <end position="983"/>
    </location>
</feature>